<gene>
    <name evidence="2" type="ORF">Q9L58_003263</name>
</gene>
<comment type="caution">
    <text evidence="2">The sequence shown here is derived from an EMBL/GenBank/DDBJ whole genome shotgun (WGS) entry which is preliminary data.</text>
</comment>
<evidence type="ECO:0000313" key="3">
    <source>
        <dbReference type="Proteomes" id="UP001447188"/>
    </source>
</evidence>
<name>A0ABR3GPD9_9PEZI</name>
<feature type="region of interest" description="Disordered" evidence="1">
    <location>
        <begin position="1"/>
        <end position="37"/>
    </location>
</feature>
<protein>
    <submittedName>
        <fullName evidence="2">Uncharacterized protein</fullName>
    </submittedName>
</protein>
<proteinExistence type="predicted"/>
<dbReference type="EMBL" id="JBBBZM010000031">
    <property type="protein sequence ID" value="KAL0637703.1"/>
    <property type="molecule type" value="Genomic_DNA"/>
</dbReference>
<accession>A0ABR3GPD9</accession>
<organism evidence="2 3">
    <name type="scientific">Discina gigas</name>
    <dbReference type="NCBI Taxonomy" id="1032678"/>
    <lineage>
        <taxon>Eukaryota</taxon>
        <taxon>Fungi</taxon>
        <taxon>Dikarya</taxon>
        <taxon>Ascomycota</taxon>
        <taxon>Pezizomycotina</taxon>
        <taxon>Pezizomycetes</taxon>
        <taxon>Pezizales</taxon>
        <taxon>Discinaceae</taxon>
        <taxon>Discina</taxon>
    </lineage>
</organism>
<keyword evidence="3" id="KW-1185">Reference proteome</keyword>
<evidence type="ECO:0000313" key="2">
    <source>
        <dbReference type="EMBL" id="KAL0637703.1"/>
    </source>
</evidence>
<dbReference type="Proteomes" id="UP001447188">
    <property type="component" value="Unassembled WGS sequence"/>
</dbReference>
<reference evidence="2 3" key="1">
    <citation type="submission" date="2024-02" db="EMBL/GenBank/DDBJ databases">
        <title>Discinaceae phylogenomics.</title>
        <authorList>
            <person name="Dirks A.C."/>
            <person name="James T.Y."/>
        </authorList>
    </citation>
    <scope>NUCLEOTIDE SEQUENCE [LARGE SCALE GENOMIC DNA]</scope>
    <source>
        <strain evidence="2 3">ACD0624</strain>
    </source>
</reference>
<feature type="compositionally biased region" description="Polar residues" evidence="1">
    <location>
        <begin position="1"/>
        <end position="12"/>
    </location>
</feature>
<sequence>MQSALHGQRPRNQSPPRPHQPTDRSDATNPPLLPFTGPIIRKDTLAFNFRMNDGTFHKMPKELSEFEKIVGARGFTLHDEYFVSHSMAVLLKNYEFATPLAMYSNYGGKSVGWFIANNQEPFWLFAFLDTHGIVIEYAHCLRNDANKMWKWGSHIELAAWMAGVIAPRGGITMFT</sequence>
<evidence type="ECO:0000256" key="1">
    <source>
        <dbReference type="SAM" id="MobiDB-lite"/>
    </source>
</evidence>